<evidence type="ECO:0000313" key="1">
    <source>
        <dbReference type="EMBL" id="KKK86419.1"/>
    </source>
</evidence>
<name>A0A0F9B6Z0_9ZZZZ</name>
<sequence>MSNRFYIGKKDQADLDGTLEEWVADKIPHPLSGQKCESDDCSELAESHIYQINGEHVCYTFVCWECCEAVADGDYLADQEYPVTGGGYAVTPRHCA</sequence>
<gene>
    <name evidence="1" type="ORF">LCGC14_2763440</name>
</gene>
<comment type="caution">
    <text evidence="1">The sequence shown here is derived from an EMBL/GenBank/DDBJ whole genome shotgun (WGS) entry which is preliminary data.</text>
</comment>
<reference evidence="1" key="1">
    <citation type="journal article" date="2015" name="Nature">
        <title>Complex archaea that bridge the gap between prokaryotes and eukaryotes.</title>
        <authorList>
            <person name="Spang A."/>
            <person name="Saw J.H."/>
            <person name="Jorgensen S.L."/>
            <person name="Zaremba-Niedzwiedzka K."/>
            <person name="Martijn J."/>
            <person name="Lind A.E."/>
            <person name="van Eijk R."/>
            <person name="Schleper C."/>
            <person name="Guy L."/>
            <person name="Ettema T.J."/>
        </authorList>
    </citation>
    <scope>NUCLEOTIDE SEQUENCE</scope>
</reference>
<dbReference type="EMBL" id="LAZR01050854">
    <property type="protein sequence ID" value="KKK86419.1"/>
    <property type="molecule type" value="Genomic_DNA"/>
</dbReference>
<dbReference type="AlphaFoldDB" id="A0A0F9B6Z0"/>
<accession>A0A0F9B6Z0</accession>
<organism evidence="1">
    <name type="scientific">marine sediment metagenome</name>
    <dbReference type="NCBI Taxonomy" id="412755"/>
    <lineage>
        <taxon>unclassified sequences</taxon>
        <taxon>metagenomes</taxon>
        <taxon>ecological metagenomes</taxon>
    </lineage>
</organism>
<protein>
    <submittedName>
        <fullName evidence="1">Uncharacterized protein</fullName>
    </submittedName>
</protein>
<proteinExistence type="predicted"/>